<evidence type="ECO:0000256" key="6">
    <source>
        <dbReference type="ARBA" id="ARBA00023211"/>
    </source>
</evidence>
<dbReference type="SMART" id="SM00116">
    <property type="entry name" value="CBS"/>
    <property type="match status" value="2"/>
</dbReference>
<dbReference type="Pfam" id="PF01368">
    <property type="entry name" value="DHH"/>
    <property type="match status" value="1"/>
</dbReference>
<dbReference type="Pfam" id="PF00571">
    <property type="entry name" value="CBS"/>
    <property type="match status" value="1"/>
</dbReference>
<dbReference type="EMBL" id="JACHVC010000006">
    <property type="protein sequence ID" value="MBC2605284.1"/>
    <property type="molecule type" value="Genomic_DNA"/>
</dbReference>
<evidence type="ECO:0000256" key="1">
    <source>
        <dbReference type="ARBA" id="ARBA00001936"/>
    </source>
</evidence>
<dbReference type="InterPro" id="IPR046342">
    <property type="entry name" value="CBS_dom_sf"/>
</dbReference>
<reference evidence="11 12" key="1">
    <citation type="submission" date="2020-07" db="EMBL/GenBank/DDBJ databases">
        <authorList>
            <person name="Feng X."/>
        </authorList>
    </citation>
    <scope>NUCLEOTIDE SEQUENCE [LARGE SCALE GENOMIC DNA]</scope>
    <source>
        <strain evidence="11 12">JCM23202</strain>
    </source>
</reference>
<dbReference type="Gene3D" id="3.40.1390.20">
    <property type="entry name" value="HprK N-terminal domain-like"/>
    <property type="match status" value="1"/>
</dbReference>
<evidence type="ECO:0000256" key="5">
    <source>
        <dbReference type="ARBA" id="ARBA00022801"/>
    </source>
</evidence>
<dbReference type="SUPFAM" id="SSF64182">
    <property type="entry name" value="DHH phosphoesterases"/>
    <property type="match status" value="1"/>
</dbReference>
<organism evidence="11 12">
    <name type="scientific">Pelagicoccus albus</name>
    <dbReference type="NCBI Taxonomy" id="415222"/>
    <lineage>
        <taxon>Bacteria</taxon>
        <taxon>Pseudomonadati</taxon>
        <taxon>Verrucomicrobiota</taxon>
        <taxon>Opitutia</taxon>
        <taxon>Puniceicoccales</taxon>
        <taxon>Pelagicoccaceae</taxon>
        <taxon>Pelagicoccus</taxon>
    </lineage>
</organism>
<dbReference type="NCBIfam" id="NF011445">
    <property type="entry name" value="PRK14869.2-1"/>
    <property type="match status" value="1"/>
</dbReference>
<dbReference type="PANTHER" id="PTHR12112:SF22">
    <property type="entry name" value="MANGANESE-DEPENDENT INORGANIC PYROPHOSPHATASE-RELATED"/>
    <property type="match status" value="1"/>
</dbReference>
<dbReference type="InterPro" id="IPR028979">
    <property type="entry name" value="Ser_kin/Pase_Hpr-like_N_sf"/>
</dbReference>
<dbReference type="FunFam" id="3.90.1640.10:FF:000001">
    <property type="entry name" value="Probable manganese-dependent inorganic pyrophosphatase"/>
    <property type="match status" value="1"/>
</dbReference>
<evidence type="ECO:0000256" key="9">
    <source>
        <dbReference type="PROSITE-ProRule" id="PRU00703"/>
    </source>
</evidence>
<dbReference type="GO" id="GO:0046872">
    <property type="term" value="F:metal ion binding"/>
    <property type="evidence" value="ECO:0007669"/>
    <property type="project" value="UniProtKB-KW"/>
</dbReference>
<evidence type="ECO:0000259" key="10">
    <source>
        <dbReference type="PROSITE" id="PS51371"/>
    </source>
</evidence>
<dbReference type="InterPro" id="IPR038763">
    <property type="entry name" value="DHH_sf"/>
</dbReference>
<keyword evidence="12" id="KW-1185">Reference proteome</keyword>
<evidence type="ECO:0000256" key="3">
    <source>
        <dbReference type="ARBA" id="ARBA00012146"/>
    </source>
</evidence>
<comment type="subunit">
    <text evidence="2">Homohexamer.</text>
</comment>
<dbReference type="NCBIfam" id="NF011443">
    <property type="entry name" value="PRK14869.1-5"/>
    <property type="match status" value="1"/>
</dbReference>
<accession>A0A7X1E7H4</accession>
<evidence type="ECO:0000256" key="8">
    <source>
        <dbReference type="ARBA" id="ARBA00047820"/>
    </source>
</evidence>
<dbReference type="PROSITE" id="PS51371">
    <property type="entry name" value="CBS"/>
    <property type="match status" value="1"/>
</dbReference>
<comment type="cofactor">
    <cofactor evidence="1">
        <name>Mn(2+)</name>
        <dbReference type="ChEBI" id="CHEBI:29035"/>
    </cofactor>
</comment>
<dbReference type="NCBIfam" id="NF011442">
    <property type="entry name" value="PRK14869.1-4"/>
    <property type="match status" value="1"/>
</dbReference>
<dbReference type="InterPro" id="IPR010766">
    <property type="entry name" value="DRTGG"/>
</dbReference>
<dbReference type="InterPro" id="IPR004097">
    <property type="entry name" value="DHHA2"/>
</dbReference>
<evidence type="ECO:0000256" key="2">
    <source>
        <dbReference type="ARBA" id="ARBA00011643"/>
    </source>
</evidence>
<dbReference type="GO" id="GO:0004427">
    <property type="term" value="F:inorganic diphosphate phosphatase activity"/>
    <property type="evidence" value="ECO:0007669"/>
    <property type="project" value="UniProtKB-EC"/>
</dbReference>
<dbReference type="SUPFAM" id="SSF54631">
    <property type="entry name" value="CBS-domain pair"/>
    <property type="match status" value="1"/>
</dbReference>
<dbReference type="Pfam" id="PF07085">
    <property type="entry name" value="DRTGG"/>
    <property type="match status" value="1"/>
</dbReference>
<dbReference type="InterPro" id="IPR038222">
    <property type="entry name" value="DHHA2_dom_sf"/>
</dbReference>
<dbReference type="SUPFAM" id="SSF75138">
    <property type="entry name" value="HprK N-terminal domain-like"/>
    <property type="match status" value="1"/>
</dbReference>
<gene>
    <name evidence="11" type="ORF">H5P27_04425</name>
</gene>
<dbReference type="Gene3D" id="3.10.310.20">
    <property type="entry name" value="DHHA2 domain"/>
    <property type="match status" value="1"/>
</dbReference>
<keyword evidence="9" id="KW-0129">CBS domain</keyword>
<dbReference type="PANTHER" id="PTHR12112">
    <property type="entry name" value="BNIP - RELATED"/>
    <property type="match status" value="1"/>
</dbReference>
<dbReference type="InterPro" id="IPR001667">
    <property type="entry name" value="DDH_dom"/>
</dbReference>
<feature type="domain" description="CBS" evidence="10">
    <location>
        <begin position="79"/>
        <end position="139"/>
    </location>
</feature>
<dbReference type="EC" id="3.6.1.1" evidence="3"/>
<dbReference type="InterPro" id="IPR000644">
    <property type="entry name" value="CBS_dom"/>
</dbReference>
<name>A0A7X1E7H4_9BACT</name>
<keyword evidence="6" id="KW-0464">Manganese</keyword>
<dbReference type="NCBIfam" id="NF011446">
    <property type="entry name" value="PRK14869.2-2"/>
    <property type="match status" value="1"/>
</dbReference>
<sequence>MPKPEDQELTYVIGHKNPDADAICSAIAYANFKVLSGQKGYIPARCGNTNARIDTILSKFNQPTPLFLGDVSARVRDIMVRRVVKVNEEATMSEALQLIDEHDVRVLPVVDDNDLLKGYISIFQMGDYFIPKFNEPRSMRHVFTSINDVARALQADVKNIREGDSLEDMYVKIGAMDIRSFGKFSGSDAIQANQTIIIVGDRWDIQQRSIQIGVRLLVITGGLGVDQEVIDQARANGVSLIISPYDSATTAWAIRTASKIMPLVEKSYVEFSPADRLAKVSRRIASSNAQAFFVTEDTGKLAGLFTKTDVLKPNKTNLVLVDHNEMTQAVPGAGEVNIKEVIDHHRLGSLTTQQPILFINDPVGSTCTIVANLFRNSGIEPSAEIAGIMMSGIITDTLNLKGPTATSKDADIIEWLEEIAQLKANDLAQELFSSGSVILSMKPAEVIVADQKFYEENGIRFSVSQIEELGFQNFWDKSEELLSALRSFTAEEDIAFACMLVTDINRHNSLLLVAGDNEFIERISYPAVEQGSIYDLQGVVSRKKELIPFISSTLKGVPVSNAQD</sequence>
<dbReference type="AlphaFoldDB" id="A0A7X1E7H4"/>
<comment type="catalytic activity">
    <reaction evidence="8">
        <text>diphosphate + H2O = 2 phosphate + H(+)</text>
        <dbReference type="Rhea" id="RHEA:24576"/>
        <dbReference type="ChEBI" id="CHEBI:15377"/>
        <dbReference type="ChEBI" id="CHEBI:15378"/>
        <dbReference type="ChEBI" id="CHEBI:33019"/>
        <dbReference type="ChEBI" id="CHEBI:43474"/>
        <dbReference type="EC" id="3.6.1.1"/>
    </reaction>
</comment>
<dbReference type="Gene3D" id="3.10.580.10">
    <property type="entry name" value="CBS-domain"/>
    <property type="match status" value="1"/>
</dbReference>
<evidence type="ECO:0000256" key="7">
    <source>
        <dbReference type="ARBA" id="ARBA00032535"/>
    </source>
</evidence>
<evidence type="ECO:0000313" key="12">
    <source>
        <dbReference type="Proteomes" id="UP000526501"/>
    </source>
</evidence>
<dbReference type="Proteomes" id="UP000526501">
    <property type="component" value="Unassembled WGS sequence"/>
</dbReference>
<dbReference type="SMART" id="SM01131">
    <property type="entry name" value="DHHA2"/>
    <property type="match status" value="1"/>
</dbReference>
<proteinExistence type="predicted"/>
<dbReference type="Pfam" id="PF02833">
    <property type="entry name" value="DHHA2"/>
    <property type="match status" value="1"/>
</dbReference>
<evidence type="ECO:0000313" key="11">
    <source>
        <dbReference type="EMBL" id="MBC2605284.1"/>
    </source>
</evidence>
<dbReference type="GO" id="GO:0005737">
    <property type="term" value="C:cytoplasm"/>
    <property type="evidence" value="ECO:0007669"/>
    <property type="project" value="InterPro"/>
</dbReference>
<comment type="caution">
    <text evidence="11">The sequence shown here is derived from an EMBL/GenBank/DDBJ whole genome shotgun (WGS) entry which is preliminary data.</text>
</comment>
<protein>
    <recommendedName>
        <fullName evidence="3">inorganic diphosphatase</fullName>
        <ecNumber evidence="3">3.6.1.1</ecNumber>
    </recommendedName>
    <alternativeName>
        <fullName evidence="7">Pyrophosphate phospho-hydrolase</fullName>
    </alternativeName>
</protein>
<keyword evidence="4" id="KW-0479">Metal-binding</keyword>
<keyword evidence="5 11" id="KW-0378">Hydrolase</keyword>
<dbReference type="RefSeq" id="WP_185659168.1">
    <property type="nucleotide sequence ID" value="NZ_CAWPOO010000006.1"/>
</dbReference>
<evidence type="ECO:0000256" key="4">
    <source>
        <dbReference type="ARBA" id="ARBA00022723"/>
    </source>
</evidence>